<sequence length="95" mass="10877">MGKYYIEVYHGILLARIKRDLKDEPLLLKRNERLLQTVRAKAEPLLNEAQQMEAAHYFILVKKSIASAIVEGDTMSYQVLLCAIYQLSGHWGDGQ</sequence>
<gene>
    <name evidence="1" type="ORF">GCM10007425_07130</name>
</gene>
<keyword evidence="2" id="KW-1185">Reference proteome</keyword>
<reference evidence="1" key="2">
    <citation type="submission" date="2020-09" db="EMBL/GenBank/DDBJ databases">
        <authorList>
            <person name="Sun Q."/>
            <person name="Zhou Y."/>
        </authorList>
    </citation>
    <scope>NUCLEOTIDE SEQUENCE</scope>
    <source>
        <strain evidence="1">CGMCC 1.15760</strain>
    </source>
</reference>
<dbReference type="Proteomes" id="UP000616608">
    <property type="component" value="Unassembled WGS sequence"/>
</dbReference>
<evidence type="ECO:0000313" key="1">
    <source>
        <dbReference type="EMBL" id="GGG15429.1"/>
    </source>
</evidence>
<name>A0A917FZU8_9BACI</name>
<comment type="caution">
    <text evidence="1">The sequence shown here is derived from an EMBL/GenBank/DDBJ whole genome shotgun (WGS) entry which is preliminary data.</text>
</comment>
<reference evidence="1" key="1">
    <citation type="journal article" date="2014" name="Int. J. Syst. Evol. Microbiol.">
        <title>Complete genome sequence of Corynebacterium casei LMG S-19264T (=DSM 44701T), isolated from a smear-ripened cheese.</title>
        <authorList>
            <consortium name="US DOE Joint Genome Institute (JGI-PGF)"/>
            <person name="Walter F."/>
            <person name="Albersmeier A."/>
            <person name="Kalinowski J."/>
            <person name="Ruckert C."/>
        </authorList>
    </citation>
    <scope>NUCLEOTIDE SEQUENCE</scope>
    <source>
        <strain evidence="1">CGMCC 1.15760</strain>
    </source>
</reference>
<protein>
    <submittedName>
        <fullName evidence="1">Uncharacterized protein</fullName>
    </submittedName>
</protein>
<dbReference type="RefSeq" id="WP_188613641.1">
    <property type="nucleotide sequence ID" value="NZ_BMJT01000002.1"/>
</dbReference>
<dbReference type="EMBL" id="BMJT01000002">
    <property type="protein sequence ID" value="GGG15429.1"/>
    <property type="molecule type" value="Genomic_DNA"/>
</dbReference>
<proteinExistence type="predicted"/>
<organism evidence="1 2">
    <name type="scientific">Lysinibacillus alkalisoli</name>
    <dbReference type="NCBI Taxonomy" id="1911548"/>
    <lineage>
        <taxon>Bacteria</taxon>
        <taxon>Bacillati</taxon>
        <taxon>Bacillota</taxon>
        <taxon>Bacilli</taxon>
        <taxon>Bacillales</taxon>
        <taxon>Bacillaceae</taxon>
        <taxon>Lysinibacillus</taxon>
    </lineage>
</organism>
<evidence type="ECO:0000313" key="2">
    <source>
        <dbReference type="Proteomes" id="UP000616608"/>
    </source>
</evidence>
<accession>A0A917FZU8</accession>
<dbReference type="AlphaFoldDB" id="A0A917FZU8"/>